<feature type="compositionally biased region" description="Basic and acidic residues" evidence="1">
    <location>
        <begin position="167"/>
        <end position="198"/>
    </location>
</feature>
<dbReference type="EMBL" id="CP120682">
    <property type="protein sequence ID" value="WKN36094.1"/>
    <property type="molecule type" value="Genomic_DNA"/>
</dbReference>
<protein>
    <submittedName>
        <fullName evidence="3">Uncharacterized protein</fullName>
    </submittedName>
</protein>
<gene>
    <name evidence="3" type="ORF">K4G66_27385</name>
</gene>
<evidence type="ECO:0000313" key="3">
    <source>
        <dbReference type="EMBL" id="WKN36094.1"/>
    </source>
</evidence>
<name>A0AA49GLS5_9BACT</name>
<reference evidence="3" key="1">
    <citation type="journal article" date="2023" name="Comput. Struct. Biotechnol. J.">
        <title>Discovery of a novel marine Bacteroidetes with a rich repertoire of carbohydrate-active enzymes.</title>
        <authorList>
            <person name="Chen B."/>
            <person name="Liu G."/>
            <person name="Chen Q."/>
            <person name="Wang H."/>
            <person name="Liu L."/>
            <person name="Tang K."/>
        </authorList>
    </citation>
    <scope>NUCLEOTIDE SEQUENCE</scope>
    <source>
        <strain evidence="3">TK19036</strain>
    </source>
</reference>
<reference evidence="3" key="2">
    <citation type="journal article" date="2024" name="Antonie Van Leeuwenhoek">
        <title>Roseihalotalea indica gen. nov., sp. nov., a halophilic Bacteroidetes from mesopelagic Southwest Indian Ocean with higher carbohydrate metabolic potential.</title>
        <authorList>
            <person name="Chen B."/>
            <person name="Zhang M."/>
            <person name="Lin D."/>
            <person name="Ye J."/>
            <person name="Tang K."/>
        </authorList>
    </citation>
    <scope>NUCLEOTIDE SEQUENCE</scope>
    <source>
        <strain evidence="3">TK19036</strain>
    </source>
</reference>
<evidence type="ECO:0000256" key="2">
    <source>
        <dbReference type="SAM" id="SignalP"/>
    </source>
</evidence>
<feature type="region of interest" description="Disordered" evidence="1">
    <location>
        <begin position="167"/>
        <end position="200"/>
    </location>
</feature>
<sequence>MKTSTTVMLLLLCLFTTTGYSQFLQPVEKKLDIDKKVTPAWVLTVDEPEDALQESIIDYAKQELGVKLKKSKRDLLMAKEVKIPSIAFHTGDLKIQFSNVRDETQVAVAFMPGYDIALNSEENPQEMERLRQFTRSMVKYHKVNNLQQTIDDDEKRLRKLESSLKKNQREYQRLDKRTARMDRQINSSKTDENKKFDLNNDLEEAEDRMATLEDTEGELEDEIAKLNEKIHTSQSAINDIENRFAEATVTTETEFDEEYRP</sequence>
<accession>A0AA49GLS5</accession>
<dbReference type="AlphaFoldDB" id="A0AA49GLS5"/>
<keyword evidence="2" id="KW-0732">Signal</keyword>
<dbReference type="Gene3D" id="1.10.287.1490">
    <property type="match status" value="1"/>
</dbReference>
<feature type="chain" id="PRO_5041337045" evidence="2">
    <location>
        <begin position="22"/>
        <end position="261"/>
    </location>
</feature>
<evidence type="ECO:0000256" key="1">
    <source>
        <dbReference type="SAM" id="MobiDB-lite"/>
    </source>
</evidence>
<dbReference type="SUPFAM" id="SSF57997">
    <property type="entry name" value="Tropomyosin"/>
    <property type="match status" value="1"/>
</dbReference>
<feature type="signal peptide" evidence="2">
    <location>
        <begin position="1"/>
        <end position="21"/>
    </location>
</feature>
<proteinExistence type="predicted"/>
<organism evidence="3">
    <name type="scientific">Roseihalotalea indica</name>
    <dbReference type="NCBI Taxonomy" id="2867963"/>
    <lineage>
        <taxon>Bacteria</taxon>
        <taxon>Pseudomonadati</taxon>
        <taxon>Bacteroidota</taxon>
        <taxon>Cytophagia</taxon>
        <taxon>Cytophagales</taxon>
        <taxon>Catalimonadaceae</taxon>
        <taxon>Roseihalotalea</taxon>
    </lineage>
</organism>